<comment type="caution">
    <text evidence="6">The sequence shown here is derived from an EMBL/GenBank/DDBJ whole genome shotgun (WGS) entry which is preliminary data.</text>
</comment>
<evidence type="ECO:0000313" key="7">
    <source>
        <dbReference type="Proteomes" id="UP000823868"/>
    </source>
</evidence>
<proteinExistence type="inferred from homology"/>
<reference evidence="6" key="2">
    <citation type="submission" date="2021-04" db="EMBL/GenBank/DDBJ databases">
        <authorList>
            <person name="Gilroy R."/>
        </authorList>
    </citation>
    <scope>NUCLEOTIDE SEQUENCE</scope>
    <source>
        <strain evidence="6">ChiBcec16_6824</strain>
    </source>
</reference>
<dbReference type="SUPFAM" id="SSF52540">
    <property type="entry name" value="P-loop containing nucleoside triphosphate hydrolases"/>
    <property type="match status" value="1"/>
</dbReference>
<organism evidence="6 7">
    <name type="scientific">Candidatus Flavonifractor merdigallinarum</name>
    <dbReference type="NCBI Taxonomy" id="2838589"/>
    <lineage>
        <taxon>Bacteria</taxon>
        <taxon>Bacillati</taxon>
        <taxon>Bacillota</taxon>
        <taxon>Clostridia</taxon>
        <taxon>Eubacteriales</taxon>
        <taxon>Oscillospiraceae</taxon>
        <taxon>Flavonifractor</taxon>
    </lineage>
</organism>
<feature type="compositionally biased region" description="Polar residues" evidence="4">
    <location>
        <begin position="189"/>
        <end position="206"/>
    </location>
</feature>
<dbReference type="InterPro" id="IPR003959">
    <property type="entry name" value="ATPase_AAA_core"/>
</dbReference>
<dbReference type="AlphaFoldDB" id="A0A9D1Y822"/>
<dbReference type="GO" id="GO:0005524">
    <property type="term" value="F:ATP binding"/>
    <property type="evidence" value="ECO:0007669"/>
    <property type="project" value="UniProtKB-KW"/>
</dbReference>
<dbReference type="CDD" id="cd00009">
    <property type="entry name" value="AAA"/>
    <property type="match status" value="1"/>
</dbReference>
<name>A0A9D1Y822_9FIRM</name>
<dbReference type="Pfam" id="PF00004">
    <property type="entry name" value="AAA"/>
    <property type="match status" value="1"/>
</dbReference>
<feature type="domain" description="AAA+ ATPase" evidence="5">
    <location>
        <begin position="256"/>
        <end position="395"/>
    </location>
</feature>
<evidence type="ECO:0000256" key="2">
    <source>
        <dbReference type="ARBA" id="ARBA00022741"/>
    </source>
</evidence>
<evidence type="ECO:0000256" key="1">
    <source>
        <dbReference type="ARBA" id="ARBA00010378"/>
    </source>
</evidence>
<dbReference type="InterPro" id="IPR000641">
    <property type="entry name" value="CbxX/CfxQ"/>
</dbReference>
<dbReference type="GO" id="GO:0016887">
    <property type="term" value="F:ATP hydrolysis activity"/>
    <property type="evidence" value="ECO:0007669"/>
    <property type="project" value="InterPro"/>
</dbReference>
<dbReference type="SMART" id="SM00382">
    <property type="entry name" value="AAA"/>
    <property type="match status" value="1"/>
</dbReference>
<keyword evidence="2" id="KW-0547">Nucleotide-binding</keyword>
<dbReference type="InterPro" id="IPR027417">
    <property type="entry name" value="P-loop_NTPase"/>
</dbReference>
<dbReference type="Proteomes" id="UP000823868">
    <property type="component" value="Unassembled WGS sequence"/>
</dbReference>
<evidence type="ECO:0000256" key="4">
    <source>
        <dbReference type="SAM" id="MobiDB-lite"/>
    </source>
</evidence>
<dbReference type="Pfam" id="PF17866">
    <property type="entry name" value="AAA_lid_6"/>
    <property type="match status" value="1"/>
</dbReference>
<dbReference type="PANTHER" id="PTHR43392:SF2">
    <property type="entry name" value="AAA-TYPE ATPASE FAMILY PROTEIN _ ANKYRIN REPEAT FAMILY PROTEIN"/>
    <property type="match status" value="1"/>
</dbReference>
<reference evidence="6" key="1">
    <citation type="journal article" date="2021" name="PeerJ">
        <title>Extensive microbial diversity within the chicken gut microbiome revealed by metagenomics and culture.</title>
        <authorList>
            <person name="Gilroy R."/>
            <person name="Ravi A."/>
            <person name="Getino M."/>
            <person name="Pursley I."/>
            <person name="Horton D.L."/>
            <person name="Alikhan N.F."/>
            <person name="Baker D."/>
            <person name="Gharbi K."/>
            <person name="Hall N."/>
            <person name="Watson M."/>
            <person name="Adriaenssens E.M."/>
            <person name="Foster-Nyarko E."/>
            <person name="Jarju S."/>
            <person name="Secka A."/>
            <person name="Antonio M."/>
            <person name="Oren A."/>
            <person name="Chaudhuri R.R."/>
            <person name="La Ragione R."/>
            <person name="Hildebrand F."/>
            <person name="Pallen M.J."/>
        </authorList>
    </citation>
    <scope>NUCLEOTIDE SEQUENCE</scope>
    <source>
        <strain evidence="6">ChiBcec16_6824</strain>
    </source>
</reference>
<accession>A0A9D1Y822</accession>
<dbReference type="Gene3D" id="3.40.50.300">
    <property type="entry name" value="P-loop containing nucleotide triphosphate hydrolases"/>
    <property type="match status" value="1"/>
</dbReference>
<feature type="region of interest" description="Disordered" evidence="4">
    <location>
        <begin position="169"/>
        <end position="210"/>
    </location>
</feature>
<evidence type="ECO:0000313" key="6">
    <source>
        <dbReference type="EMBL" id="HIY21264.1"/>
    </source>
</evidence>
<dbReference type="EMBL" id="DXDX01000094">
    <property type="protein sequence ID" value="HIY21264.1"/>
    <property type="molecule type" value="Genomic_DNA"/>
</dbReference>
<dbReference type="Gene3D" id="1.10.8.60">
    <property type="match status" value="1"/>
</dbReference>
<dbReference type="InterPro" id="IPR050773">
    <property type="entry name" value="CbxX/CfxQ_RuBisCO_ESX"/>
</dbReference>
<dbReference type="FunFam" id="3.40.50.300:FF:000216">
    <property type="entry name" value="Type VII secretion ATPase EccA"/>
    <property type="match status" value="1"/>
</dbReference>
<evidence type="ECO:0000256" key="3">
    <source>
        <dbReference type="ARBA" id="ARBA00022840"/>
    </source>
</evidence>
<dbReference type="PANTHER" id="PTHR43392">
    <property type="entry name" value="AAA-TYPE ATPASE FAMILY PROTEIN / ANKYRIN REPEAT FAMILY PROTEIN"/>
    <property type="match status" value="1"/>
</dbReference>
<dbReference type="PRINTS" id="PR00819">
    <property type="entry name" value="CBXCFQXSUPER"/>
</dbReference>
<dbReference type="InterPro" id="IPR003593">
    <property type="entry name" value="AAA+_ATPase"/>
</dbReference>
<protein>
    <submittedName>
        <fullName evidence="6">AAA family ATPase</fullName>
    </submittedName>
</protein>
<keyword evidence="3" id="KW-0067">ATP-binding</keyword>
<dbReference type="InterPro" id="IPR041627">
    <property type="entry name" value="AAA_lid_6"/>
</dbReference>
<comment type="similarity">
    <text evidence="1">Belongs to the CbxX/CfxQ family.</text>
</comment>
<sequence>MKGSMTAAAVHRQYEDGLRAFQRQITDATLRLRFGQEADVFFRACALGVWSKDGGSLSPRHVEYYNAIYTRGNPVPSILFWELGTAVSEYPGFKAPGFFARMRACDKVSGTQLSRRFRELMTVMMLLFAAVDDCVSQEEADFVQSCADTLDALCDGDGLEKDRNPTHVQDFVTHPAPQPQRPDAGAQAAQVQSEAETAAQPQTESQEPPAPTVEELLAELDSLCGLERVKKDVKSLINLVKVRKMRQEHDLPVPPMSLHLVFLGNPGTGKTTVARLLAQIYKAIGVLSKGQLVEVDRSGLVAGFVGQTALKTEEAVKKALGGVLFIDEAYALTNQENANDFGREAIEVLLKNMEDHRDDLIVIVAGYTELMGKFIHANPGLESRFNKYFYFDDYDGEQLMEIFRSMCAKHGYTLDEPAADYVQKDLSQRYEERDENFGNAREVRNVFEKAIARQADRVAQLTDPDREALMTLTLADVQEEEAGPDGDGA</sequence>
<evidence type="ECO:0000259" key="5">
    <source>
        <dbReference type="SMART" id="SM00382"/>
    </source>
</evidence>
<gene>
    <name evidence="6" type="ORF">H9841_05100</name>
</gene>